<organism evidence="3 4">
    <name type="scientific">Mucilaginibacter pallidiroseus</name>
    <dbReference type="NCBI Taxonomy" id="2599295"/>
    <lineage>
        <taxon>Bacteria</taxon>
        <taxon>Pseudomonadati</taxon>
        <taxon>Bacteroidota</taxon>
        <taxon>Sphingobacteriia</taxon>
        <taxon>Sphingobacteriales</taxon>
        <taxon>Sphingobacteriaceae</taxon>
        <taxon>Mucilaginibacter</taxon>
    </lineage>
</organism>
<evidence type="ECO:0000313" key="3">
    <source>
        <dbReference type="EMBL" id="TWR27376.1"/>
    </source>
</evidence>
<dbReference type="Proteomes" id="UP000320042">
    <property type="component" value="Unassembled WGS sequence"/>
</dbReference>
<dbReference type="Gene3D" id="3.30.160.670">
    <property type="match status" value="2"/>
</dbReference>
<comment type="caution">
    <text evidence="3">The sequence shown here is derived from an EMBL/GenBank/DDBJ whole genome shotgun (WGS) entry which is preliminary data.</text>
</comment>
<gene>
    <name evidence="3" type="ORF">FPZ43_12900</name>
</gene>
<keyword evidence="1" id="KW-0732">Signal</keyword>
<accession>A0A563U7R2</accession>
<dbReference type="PROSITE" id="PS51257">
    <property type="entry name" value="PROKAR_LIPOPROTEIN"/>
    <property type="match status" value="1"/>
</dbReference>
<feature type="domain" description="DUF4136" evidence="2">
    <location>
        <begin position="125"/>
        <end position="198"/>
    </location>
</feature>
<evidence type="ECO:0000313" key="4">
    <source>
        <dbReference type="Proteomes" id="UP000320042"/>
    </source>
</evidence>
<sequence>MKKYIPLMLAALFISVLTSCSSYNYYTAAANKTNLSQYKTFAMAPAPQNPNKQWRPLTEIGNGKIQQATENALTAKGLTMSNQNPDLLVTYATVTGRGTKIRYSSPWGYPYGGWGWGGWGWGGFYRPYFYGGWGWPYYGGWGGTYAQRVPYKEGTIIIDLIDSKTQAIVWRGYGVGELTNPKQTLKEVPKVVEGIIKQLELVPAPLKS</sequence>
<keyword evidence="4" id="KW-1185">Reference proteome</keyword>
<dbReference type="AlphaFoldDB" id="A0A563U7R2"/>
<evidence type="ECO:0000259" key="2">
    <source>
        <dbReference type="Pfam" id="PF13590"/>
    </source>
</evidence>
<dbReference type="OrthoDB" id="118896at2"/>
<feature type="signal peptide" evidence="1">
    <location>
        <begin position="1"/>
        <end position="24"/>
    </location>
</feature>
<dbReference type="Pfam" id="PF13590">
    <property type="entry name" value="DUF4136"/>
    <property type="match status" value="1"/>
</dbReference>
<proteinExistence type="predicted"/>
<dbReference type="InterPro" id="IPR025411">
    <property type="entry name" value="DUF4136"/>
</dbReference>
<feature type="chain" id="PRO_5021881953" evidence="1">
    <location>
        <begin position="25"/>
        <end position="208"/>
    </location>
</feature>
<evidence type="ECO:0000256" key="1">
    <source>
        <dbReference type="SAM" id="SignalP"/>
    </source>
</evidence>
<protein>
    <submittedName>
        <fullName evidence="3">DUF4136 domain-containing protein</fullName>
    </submittedName>
</protein>
<dbReference type="RefSeq" id="WP_146382344.1">
    <property type="nucleotide sequence ID" value="NZ_VOEJ01000006.1"/>
</dbReference>
<dbReference type="EMBL" id="VOEJ01000006">
    <property type="protein sequence ID" value="TWR27376.1"/>
    <property type="molecule type" value="Genomic_DNA"/>
</dbReference>
<reference evidence="3 4" key="1">
    <citation type="submission" date="2019-07" db="EMBL/GenBank/DDBJ databases">
        <authorList>
            <person name="Kim J."/>
        </authorList>
    </citation>
    <scope>NUCLEOTIDE SEQUENCE [LARGE SCALE GENOMIC DNA]</scope>
    <source>
        <strain evidence="4">dk17</strain>
    </source>
</reference>
<name>A0A563U7R2_9SPHI</name>